<evidence type="ECO:0000313" key="1">
    <source>
        <dbReference type="EMBL" id="OJT13902.1"/>
    </source>
</evidence>
<gene>
    <name evidence="1" type="ORF">TRAPUB_9571</name>
</gene>
<comment type="caution">
    <text evidence="1">The sequence shown here is derived from an EMBL/GenBank/DDBJ whole genome shotgun (WGS) entry which is preliminary data.</text>
</comment>
<protein>
    <submittedName>
        <fullName evidence="1">Uncharacterized protein</fullName>
    </submittedName>
</protein>
<proteinExistence type="predicted"/>
<keyword evidence="2" id="KW-1185">Reference proteome</keyword>
<name>A0A1M2W2C1_TRAPU</name>
<evidence type="ECO:0000313" key="2">
    <source>
        <dbReference type="Proteomes" id="UP000184267"/>
    </source>
</evidence>
<sequence>MADLCDIPTLLAMRASCTTLNSHASAILNSEKIALMEHYHEQQEVIWRHLDSARAVVGGLAALSFVLREPRVLPEAMDVYVTPLQGEHLEQWLEEDEELHMNLSTTVVWTTANPEAGRRHITRTTTFPTGNGRFIHIHTATSHSALEPIVSTGVTALMNWVSARAFGCAYPALTLNRRALACRRDDSNRGLHAVYDALENNGFEIEQTASAWSEWELQVPPATYHLHRPCMRTLYLCAWQGRYFGDGGSLRFVGARGMYAEWRTMQTTATE</sequence>
<dbReference type="AlphaFoldDB" id="A0A1M2W2C1"/>
<accession>A0A1M2W2C1</accession>
<reference evidence="1 2" key="1">
    <citation type="submission" date="2016-10" db="EMBL/GenBank/DDBJ databases">
        <title>Genome sequence of the basidiomycete white-rot fungus Trametes pubescens.</title>
        <authorList>
            <person name="Makela M.R."/>
            <person name="Granchi Z."/>
            <person name="Peng M."/>
            <person name="De Vries R.P."/>
            <person name="Grigoriev I."/>
            <person name="Riley R."/>
            <person name="Hilden K."/>
        </authorList>
    </citation>
    <scope>NUCLEOTIDE SEQUENCE [LARGE SCALE GENOMIC DNA]</scope>
    <source>
        <strain evidence="1 2">FBCC735</strain>
    </source>
</reference>
<organism evidence="1 2">
    <name type="scientific">Trametes pubescens</name>
    <name type="common">White-rot fungus</name>
    <dbReference type="NCBI Taxonomy" id="154538"/>
    <lineage>
        <taxon>Eukaryota</taxon>
        <taxon>Fungi</taxon>
        <taxon>Dikarya</taxon>
        <taxon>Basidiomycota</taxon>
        <taxon>Agaricomycotina</taxon>
        <taxon>Agaricomycetes</taxon>
        <taxon>Polyporales</taxon>
        <taxon>Polyporaceae</taxon>
        <taxon>Trametes</taxon>
    </lineage>
</organism>
<dbReference type="OrthoDB" id="2757384at2759"/>
<dbReference type="EMBL" id="MNAD01000354">
    <property type="protein sequence ID" value="OJT13902.1"/>
    <property type="molecule type" value="Genomic_DNA"/>
</dbReference>
<dbReference type="Proteomes" id="UP000184267">
    <property type="component" value="Unassembled WGS sequence"/>
</dbReference>